<proteinExistence type="predicted"/>
<dbReference type="Pfam" id="PF13328">
    <property type="entry name" value="HD_4"/>
    <property type="match status" value="1"/>
</dbReference>
<evidence type="ECO:0000313" key="3">
    <source>
        <dbReference type="Proteomes" id="UP000177690"/>
    </source>
</evidence>
<dbReference type="GO" id="GO:0008893">
    <property type="term" value="F:guanosine-3',5'-bis(diphosphate) 3'-diphosphatase activity"/>
    <property type="evidence" value="ECO:0007669"/>
    <property type="project" value="TreeGrafter"/>
</dbReference>
<dbReference type="Gene3D" id="1.10.3210.10">
    <property type="entry name" value="Hypothetical protein af1432"/>
    <property type="match status" value="1"/>
</dbReference>
<comment type="caution">
    <text evidence="2">The sequence shown here is derived from an EMBL/GenBank/DDBJ whole genome shotgun (WGS) entry which is preliminary data.</text>
</comment>
<dbReference type="InterPro" id="IPR003607">
    <property type="entry name" value="HD/PDEase_dom"/>
</dbReference>
<gene>
    <name evidence="2" type="ORF">A3I24_01115</name>
</gene>
<dbReference type="AlphaFoldDB" id="A0A1G1ZU25"/>
<name>A0A1G1ZU25_9BACT</name>
<protein>
    <recommendedName>
        <fullName evidence="1">HD/PDEase domain-containing protein</fullName>
    </recommendedName>
</protein>
<sequence length="190" mass="21967">MFLTPKLNQAIQLASRLYKTHLRRVDNETPYVTHLFSVAWILANYSGDEDVIIAGLFHDVLQDTSYDAKNLGKKFGPRVQKIVSNLASEDKRPGPKTDWQKKKKAYLKKLKNASKEGLLVAAADKYHNLLSLKEEYKLMGDRLWKCFRAPKTKQFWFYSEVLKILQNRLPGELTKTCKKSFQELIKLTSS</sequence>
<dbReference type="InterPro" id="IPR052194">
    <property type="entry name" value="MESH1"/>
</dbReference>
<dbReference type="Proteomes" id="UP000177690">
    <property type="component" value="Unassembled WGS sequence"/>
</dbReference>
<dbReference type="EMBL" id="MHJL01000027">
    <property type="protein sequence ID" value="OGY67260.1"/>
    <property type="molecule type" value="Genomic_DNA"/>
</dbReference>
<feature type="domain" description="HD/PDEase" evidence="1">
    <location>
        <begin position="27"/>
        <end position="138"/>
    </location>
</feature>
<evidence type="ECO:0000259" key="1">
    <source>
        <dbReference type="SMART" id="SM00471"/>
    </source>
</evidence>
<dbReference type="PANTHER" id="PTHR46246">
    <property type="entry name" value="GUANOSINE-3',5'-BIS(DIPHOSPHATE) 3'-PYROPHOSPHOHYDROLASE MESH1"/>
    <property type="match status" value="1"/>
</dbReference>
<dbReference type="SMART" id="SM00471">
    <property type="entry name" value="HDc"/>
    <property type="match status" value="1"/>
</dbReference>
<dbReference type="PANTHER" id="PTHR46246:SF1">
    <property type="entry name" value="GUANOSINE-3',5'-BIS(DIPHOSPHATE) 3'-PYROPHOSPHOHYDROLASE MESH1"/>
    <property type="match status" value="1"/>
</dbReference>
<organism evidence="2 3">
    <name type="scientific">Candidatus Harrisonbacteria bacterium RIFCSPLOWO2_02_FULL_41_13b</name>
    <dbReference type="NCBI Taxonomy" id="1798409"/>
    <lineage>
        <taxon>Bacteria</taxon>
        <taxon>Candidatus Harrisoniibacteriota</taxon>
    </lineage>
</organism>
<dbReference type="SUPFAM" id="SSF109604">
    <property type="entry name" value="HD-domain/PDEase-like"/>
    <property type="match status" value="1"/>
</dbReference>
<accession>A0A1G1ZU25</accession>
<dbReference type="STRING" id="1798409.A3I24_01115"/>
<reference evidence="2 3" key="1">
    <citation type="journal article" date="2016" name="Nat. Commun.">
        <title>Thousands of microbial genomes shed light on interconnected biogeochemical processes in an aquifer system.</title>
        <authorList>
            <person name="Anantharaman K."/>
            <person name="Brown C.T."/>
            <person name="Hug L.A."/>
            <person name="Sharon I."/>
            <person name="Castelle C.J."/>
            <person name="Probst A.J."/>
            <person name="Thomas B.C."/>
            <person name="Singh A."/>
            <person name="Wilkins M.J."/>
            <person name="Karaoz U."/>
            <person name="Brodie E.L."/>
            <person name="Williams K.H."/>
            <person name="Hubbard S.S."/>
            <person name="Banfield J.F."/>
        </authorList>
    </citation>
    <scope>NUCLEOTIDE SEQUENCE [LARGE SCALE GENOMIC DNA]</scope>
</reference>
<evidence type="ECO:0000313" key="2">
    <source>
        <dbReference type="EMBL" id="OGY67260.1"/>
    </source>
</evidence>